<dbReference type="PANTHER" id="PTHR44051:SF19">
    <property type="entry name" value="DISULFIDE-BOND OXIDOREDUCTASE YFCG"/>
    <property type="match status" value="1"/>
</dbReference>
<protein>
    <submittedName>
        <fullName evidence="5">Thiol:disulfide oxidoreductase</fullName>
    </submittedName>
</protein>
<evidence type="ECO:0000256" key="2">
    <source>
        <dbReference type="SAM" id="MobiDB-lite"/>
    </source>
</evidence>
<evidence type="ECO:0000256" key="1">
    <source>
        <dbReference type="RuleBase" id="RU003494"/>
    </source>
</evidence>
<dbReference type="InterPro" id="IPR004046">
    <property type="entry name" value="GST_C"/>
</dbReference>
<dbReference type="InterPro" id="IPR040079">
    <property type="entry name" value="Glutathione_S-Trfase"/>
</dbReference>
<dbReference type="SFLD" id="SFLDG01151">
    <property type="entry name" value="Main.2:_Nu-like"/>
    <property type="match status" value="1"/>
</dbReference>
<evidence type="ECO:0000313" key="6">
    <source>
        <dbReference type="Proteomes" id="UP000252357"/>
    </source>
</evidence>
<evidence type="ECO:0000259" key="4">
    <source>
        <dbReference type="PROSITE" id="PS50405"/>
    </source>
</evidence>
<organism evidence="5 6">
    <name type="scientific">Parvibium lacunae</name>
    <dbReference type="NCBI Taxonomy" id="1888893"/>
    <lineage>
        <taxon>Bacteria</taxon>
        <taxon>Pseudomonadati</taxon>
        <taxon>Pseudomonadota</taxon>
        <taxon>Betaproteobacteria</taxon>
        <taxon>Burkholderiales</taxon>
        <taxon>Alcaligenaceae</taxon>
        <taxon>Parvibium</taxon>
    </lineage>
</organism>
<feature type="domain" description="GST C-terminal" evidence="4">
    <location>
        <begin position="90"/>
        <end position="216"/>
    </location>
</feature>
<comment type="similarity">
    <text evidence="1">Belongs to the GST superfamily.</text>
</comment>
<evidence type="ECO:0000313" key="5">
    <source>
        <dbReference type="EMBL" id="RCS56837.1"/>
    </source>
</evidence>
<dbReference type="InterPro" id="IPR036282">
    <property type="entry name" value="Glutathione-S-Trfase_C_sf"/>
</dbReference>
<dbReference type="RefSeq" id="WP_114403438.1">
    <property type="nucleotide sequence ID" value="NZ_QPGB01000005.1"/>
</dbReference>
<dbReference type="FunFam" id="3.40.30.10:FF:000046">
    <property type="entry name" value="GSH-dependent disulfide bond oxidoreductase"/>
    <property type="match status" value="1"/>
</dbReference>
<feature type="domain" description="GST N-terminal" evidence="3">
    <location>
        <begin position="1"/>
        <end position="87"/>
    </location>
</feature>
<dbReference type="SFLD" id="SFLDG00358">
    <property type="entry name" value="Main_(cytGST)"/>
    <property type="match status" value="1"/>
</dbReference>
<dbReference type="InterPro" id="IPR010987">
    <property type="entry name" value="Glutathione-S-Trfase_C-like"/>
</dbReference>
<dbReference type="SUPFAM" id="SSF47616">
    <property type="entry name" value="GST C-terminal domain-like"/>
    <property type="match status" value="1"/>
</dbReference>
<dbReference type="Proteomes" id="UP000252357">
    <property type="component" value="Unassembled WGS sequence"/>
</dbReference>
<dbReference type="CDD" id="cd03048">
    <property type="entry name" value="GST_N_Ure2p_like"/>
    <property type="match status" value="1"/>
</dbReference>
<dbReference type="InterPro" id="IPR036249">
    <property type="entry name" value="Thioredoxin-like_sf"/>
</dbReference>
<dbReference type="InterPro" id="IPR004045">
    <property type="entry name" value="Glutathione_S-Trfase_N"/>
</dbReference>
<dbReference type="Gene3D" id="3.40.30.10">
    <property type="entry name" value="Glutaredoxin"/>
    <property type="match status" value="1"/>
</dbReference>
<dbReference type="Pfam" id="PF02798">
    <property type="entry name" value="GST_N"/>
    <property type="match status" value="1"/>
</dbReference>
<dbReference type="Pfam" id="PF00043">
    <property type="entry name" value="GST_C"/>
    <property type="match status" value="1"/>
</dbReference>
<dbReference type="OrthoDB" id="81087at2"/>
<sequence length="254" mass="28344">MLDLYYWTTPNGHKITLLLEELGLPYRLLPVNISQGEQFQPEFLRIAPNNRIPALVDHAPADGGPPLSLFESGAILQYLAEKTGRFLPQDLRGRQQTLQWLYWQMAGLGPMAGQNHHFTQYAPERIAYAIDRYVKETARLYAVLNKQLTKRDFIAGSGRGEYTIADIACYPWIVPHARQQQNLADFPSLQRWFQQIAARPATQAAYAKAQQINTQPTVTAEARAILFGQDANTIVAPPSTSAPPSNKANGNSEG</sequence>
<comment type="caution">
    <text evidence="5">The sequence shown here is derived from an EMBL/GenBank/DDBJ whole genome shotgun (WGS) entry which is preliminary data.</text>
</comment>
<evidence type="ECO:0000259" key="3">
    <source>
        <dbReference type="PROSITE" id="PS50404"/>
    </source>
</evidence>
<dbReference type="SUPFAM" id="SSF52833">
    <property type="entry name" value="Thioredoxin-like"/>
    <property type="match status" value="1"/>
</dbReference>
<dbReference type="CDD" id="cd10291">
    <property type="entry name" value="GST_C_YfcG_like"/>
    <property type="match status" value="1"/>
</dbReference>
<reference evidence="5 6" key="1">
    <citation type="journal article" date="2018" name="Int. J. Syst. Evol. Microbiol.">
        <title>Parvibium lacunae gen. nov., sp. nov., a new member of the family Alcaligenaceae isolated from a freshwater pond.</title>
        <authorList>
            <person name="Chen W.M."/>
            <person name="Xie P.B."/>
            <person name="Hsu M.Y."/>
            <person name="Sheu S.Y."/>
        </authorList>
    </citation>
    <scope>NUCLEOTIDE SEQUENCE [LARGE SCALE GENOMIC DNA]</scope>
    <source>
        <strain evidence="5 6">KMB9</strain>
    </source>
</reference>
<feature type="region of interest" description="Disordered" evidence="2">
    <location>
        <begin position="235"/>
        <end position="254"/>
    </location>
</feature>
<name>A0A368KZV8_9BURK</name>
<accession>A0A368KZV8</accession>
<dbReference type="SFLD" id="SFLDS00019">
    <property type="entry name" value="Glutathione_Transferase_(cytos"/>
    <property type="match status" value="1"/>
</dbReference>
<dbReference type="PROSITE" id="PS50404">
    <property type="entry name" value="GST_NTER"/>
    <property type="match status" value="1"/>
</dbReference>
<dbReference type="PROSITE" id="PS50405">
    <property type="entry name" value="GST_CTER"/>
    <property type="match status" value="1"/>
</dbReference>
<dbReference type="Gene3D" id="1.20.1050.10">
    <property type="match status" value="1"/>
</dbReference>
<proteinExistence type="inferred from homology"/>
<keyword evidence="6" id="KW-1185">Reference proteome</keyword>
<dbReference type="PANTHER" id="PTHR44051">
    <property type="entry name" value="GLUTATHIONE S-TRANSFERASE-RELATED"/>
    <property type="match status" value="1"/>
</dbReference>
<dbReference type="AlphaFoldDB" id="A0A368KZV8"/>
<dbReference type="EMBL" id="QPGB01000005">
    <property type="protein sequence ID" value="RCS56837.1"/>
    <property type="molecule type" value="Genomic_DNA"/>
</dbReference>
<feature type="compositionally biased region" description="Polar residues" evidence="2">
    <location>
        <begin position="238"/>
        <end position="254"/>
    </location>
</feature>
<gene>
    <name evidence="5" type="ORF">DU000_10880</name>
</gene>